<evidence type="ECO:0000256" key="1">
    <source>
        <dbReference type="SAM" id="MobiDB-lite"/>
    </source>
</evidence>
<accession>A0ABY2P8W6</accession>
<keyword evidence="2" id="KW-0812">Transmembrane</keyword>
<keyword evidence="2" id="KW-1133">Transmembrane helix</keyword>
<gene>
    <name evidence="3" type="ORF">E5Z02_28440</name>
</gene>
<feature type="region of interest" description="Disordered" evidence="1">
    <location>
        <begin position="1"/>
        <end position="26"/>
    </location>
</feature>
<dbReference type="Proteomes" id="UP000306274">
    <property type="component" value="Unassembled WGS sequence"/>
</dbReference>
<dbReference type="RefSeq" id="WP_136017379.1">
    <property type="nucleotide sequence ID" value="NZ_SRZK01000420.1"/>
</dbReference>
<evidence type="ECO:0008006" key="5">
    <source>
        <dbReference type="Google" id="ProtNLM"/>
    </source>
</evidence>
<protein>
    <recommendedName>
        <fullName evidence="5">Secreted protein</fullName>
    </recommendedName>
</protein>
<sequence>MSDDIGTTAATPESPGAPAAPAAPEAAAGKGRRVALTAVPFVLVLAAVGGAAAYTVQAVKGADRTVETAVWDDSAPEPGPDPAVDAARGRTDTELSRLLMPVPQGYRLGPDVGELGNDDETSGEKATAAVKEIGRGLAGKQRRQLDEYFDKLRIQGVAHRSYTGESDDLLLTVQVARMGNERAVRALHGRRIELMESLGVLRKGPKIEGHKNVACYRLPDDRKDPVDGIACYAYEGGLSVTVEAEGPKPFKASTVAGLVKEQLDHIKSPGMSI</sequence>
<name>A0ABY2P8W6_9ACTN</name>
<keyword evidence="2" id="KW-0472">Membrane</keyword>
<comment type="caution">
    <text evidence="3">The sequence shown here is derived from an EMBL/GenBank/DDBJ whole genome shotgun (WGS) entry which is preliminary data.</text>
</comment>
<dbReference type="EMBL" id="SRZK01000420">
    <property type="protein sequence ID" value="TGZ02937.1"/>
    <property type="molecule type" value="Genomic_DNA"/>
</dbReference>
<reference evidence="3 4" key="1">
    <citation type="submission" date="2019-04" db="EMBL/GenBank/DDBJ databases">
        <title>Streptomyces rhizosphaericola sp. nov., an actinobacterium isolated from the wheat rhizosphere.</title>
        <authorList>
            <person name="Vargas Hoyos H.A."/>
            <person name="Santos S.N."/>
            <person name="Genuario D.B."/>
            <person name="Melo I.S."/>
            <person name="Da Silva L.J."/>
            <person name="Da Silva F.S.P."/>
            <person name="Zucchi T.D."/>
        </authorList>
    </citation>
    <scope>NUCLEOTIDE SEQUENCE [LARGE SCALE GENOMIC DNA]</scope>
    <source>
        <strain evidence="3 4">1AS2c</strain>
    </source>
</reference>
<evidence type="ECO:0000313" key="3">
    <source>
        <dbReference type="EMBL" id="TGZ02937.1"/>
    </source>
</evidence>
<evidence type="ECO:0000256" key="2">
    <source>
        <dbReference type="SAM" id="Phobius"/>
    </source>
</evidence>
<feature type="transmembrane region" description="Helical" evidence="2">
    <location>
        <begin position="34"/>
        <end position="56"/>
    </location>
</feature>
<proteinExistence type="predicted"/>
<organism evidence="3 4">
    <name type="scientific">Streptomyces rhizosphaericola</name>
    <dbReference type="NCBI Taxonomy" id="2564098"/>
    <lineage>
        <taxon>Bacteria</taxon>
        <taxon>Bacillati</taxon>
        <taxon>Actinomycetota</taxon>
        <taxon>Actinomycetes</taxon>
        <taxon>Kitasatosporales</taxon>
        <taxon>Streptomycetaceae</taxon>
        <taxon>Streptomyces</taxon>
    </lineage>
</organism>
<keyword evidence="4" id="KW-1185">Reference proteome</keyword>
<evidence type="ECO:0000313" key="4">
    <source>
        <dbReference type="Proteomes" id="UP000306274"/>
    </source>
</evidence>